<dbReference type="InParanoid" id="A0A1S0UAQ6"/>
<dbReference type="EMBL" id="JH712082">
    <property type="protein sequence ID" value="EFO27596.1"/>
    <property type="molecule type" value="Genomic_DNA"/>
</dbReference>
<dbReference type="CTD" id="9938257"/>
<accession>A0A1S0UAQ6</accession>
<dbReference type="GeneID" id="9938257"/>
<organism evidence="2">
    <name type="scientific">Loa loa</name>
    <name type="common">Eye worm</name>
    <name type="synonym">Filaria loa</name>
    <dbReference type="NCBI Taxonomy" id="7209"/>
    <lineage>
        <taxon>Eukaryota</taxon>
        <taxon>Metazoa</taxon>
        <taxon>Ecdysozoa</taxon>
        <taxon>Nematoda</taxon>
        <taxon>Chromadorea</taxon>
        <taxon>Rhabditida</taxon>
        <taxon>Spirurina</taxon>
        <taxon>Spiruromorpha</taxon>
        <taxon>Filarioidea</taxon>
        <taxon>Onchocercidae</taxon>
        <taxon>Loa</taxon>
    </lineage>
</organism>
<sequence>MFFHGFHSNWQKIILFKMHFIYFAFFFFQLSNIQITTEQTELLDLPVPKVTEERNVPIDLPVQGVSGGIGRWWVLANEGSKRYREFMNLTVEKESVVQESTRKRNESQYKLSKMRQKFCPIMQYDQPYRDSYRYEIVQLFDMPEKFQNKR</sequence>
<protein>
    <submittedName>
        <fullName evidence="2">Zinc finger protein</fullName>
    </submittedName>
</protein>
<reference evidence="2" key="1">
    <citation type="submission" date="2012-04" db="EMBL/GenBank/DDBJ databases">
        <title>The Genome Sequence of Loa loa.</title>
        <authorList>
            <consortium name="The Broad Institute Genome Sequencing Platform"/>
            <consortium name="Broad Institute Genome Sequencing Center for Infectious Disease"/>
            <person name="Nutman T.B."/>
            <person name="Fink D.L."/>
            <person name="Russ C."/>
            <person name="Young S."/>
            <person name="Zeng Q."/>
            <person name="Gargeya S."/>
            <person name="Alvarado L."/>
            <person name="Berlin A."/>
            <person name="Chapman S.B."/>
            <person name="Chen Z."/>
            <person name="Freedman E."/>
            <person name="Gellesch M."/>
            <person name="Goldberg J."/>
            <person name="Griggs A."/>
            <person name="Gujja S."/>
            <person name="Heilman E.R."/>
            <person name="Heiman D."/>
            <person name="Howarth C."/>
            <person name="Mehta T."/>
            <person name="Neiman D."/>
            <person name="Pearson M."/>
            <person name="Roberts A."/>
            <person name="Saif S."/>
            <person name="Shea T."/>
            <person name="Shenoy N."/>
            <person name="Sisk P."/>
            <person name="Stolte C."/>
            <person name="Sykes S."/>
            <person name="White J."/>
            <person name="Yandava C."/>
            <person name="Haas B."/>
            <person name="Henn M.R."/>
            <person name="Nusbaum C."/>
            <person name="Birren B."/>
        </authorList>
    </citation>
    <scope>NUCLEOTIDE SEQUENCE [LARGE SCALE GENOMIC DNA]</scope>
</reference>
<dbReference type="AlphaFoldDB" id="A0A1S0UAQ6"/>
<feature type="transmembrane region" description="Helical" evidence="1">
    <location>
        <begin position="12"/>
        <end position="30"/>
    </location>
</feature>
<keyword evidence="1" id="KW-0472">Membrane</keyword>
<name>A0A1S0UAQ6_LOALO</name>
<evidence type="ECO:0000313" key="2">
    <source>
        <dbReference type="EMBL" id="EFO27596.1"/>
    </source>
</evidence>
<keyword evidence="1" id="KW-0812">Transmembrane</keyword>
<dbReference type="RefSeq" id="XP_003136468.1">
    <property type="nucleotide sequence ID" value="XM_003136420.1"/>
</dbReference>
<gene>
    <name evidence="2" type="ORF">LOAG_00880</name>
</gene>
<proteinExistence type="predicted"/>
<keyword evidence="1" id="KW-1133">Transmembrane helix</keyword>
<evidence type="ECO:0000256" key="1">
    <source>
        <dbReference type="SAM" id="Phobius"/>
    </source>
</evidence>
<dbReference type="KEGG" id="loa:LOAG_00880"/>